<organism evidence="1 2">
    <name type="scientific">Rotaria socialis</name>
    <dbReference type="NCBI Taxonomy" id="392032"/>
    <lineage>
        <taxon>Eukaryota</taxon>
        <taxon>Metazoa</taxon>
        <taxon>Spiralia</taxon>
        <taxon>Gnathifera</taxon>
        <taxon>Rotifera</taxon>
        <taxon>Eurotatoria</taxon>
        <taxon>Bdelloidea</taxon>
        <taxon>Philodinida</taxon>
        <taxon>Philodinidae</taxon>
        <taxon>Rotaria</taxon>
    </lineage>
</organism>
<dbReference type="AlphaFoldDB" id="A0A821WFV2"/>
<evidence type="ECO:0000313" key="1">
    <source>
        <dbReference type="EMBL" id="CAF4925671.1"/>
    </source>
</evidence>
<dbReference type="Proteomes" id="UP000663848">
    <property type="component" value="Unassembled WGS sequence"/>
</dbReference>
<dbReference type="EMBL" id="CAJOBR010020063">
    <property type="protein sequence ID" value="CAF4925671.1"/>
    <property type="molecule type" value="Genomic_DNA"/>
</dbReference>
<proteinExistence type="predicted"/>
<gene>
    <name evidence="1" type="ORF">QYT958_LOCUS31654</name>
</gene>
<evidence type="ECO:0000313" key="2">
    <source>
        <dbReference type="Proteomes" id="UP000663848"/>
    </source>
</evidence>
<reference evidence="1" key="1">
    <citation type="submission" date="2021-02" db="EMBL/GenBank/DDBJ databases">
        <authorList>
            <person name="Nowell W R."/>
        </authorList>
    </citation>
    <scope>NUCLEOTIDE SEQUENCE</scope>
</reference>
<name>A0A821WFV2_9BILA</name>
<sequence>LYSQENVHSFTSTLSTASIASSDTDEQRSMATTNTATQLPTHIMTNSMLSNEFIHSLQIDHNSELVQNILRKFHLQKSDYMFLENILRVLERERKQMIG</sequence>
<comment type="caution">
    <text evidence="1">The sequence shown here is derived from an EMBL/GenBank/DDBJ whole genome shotgun (WGS) entry which is preliminary data.</text>
</comment>
<protein>
    <submittedName>
        <fullName evidence="1">Uncharacterized protein</fullName>
    </submittedName>
</protein>
<feature type="non-terminal residue" evidence="1">
    <location>
        <position position="1"/>
    </location>
</feature>
<accession>A0A821WFV2</accession>